<dbReference type="GO" id="GO:0009097">
    <property type="term" value="P:isoleucine biosynthetic process"/>
    <property type="evidence" value="ECO:0007669"/>
    <property type="project" value="TreeGrafter"/>
</dbReference>
<evidence type="ECO:0000259" key="5">
    <source>
        <dbReference type="Pfam" id="PF02775"/>
    </source>
</evidence>
<keyword evidence="2 3" id="KW-0786">Thiamine pyrophosphate</keyword>
<dbReference type="GO" id="GO:0005948">
    <property type="term" value="C:acetolactate synthase complex"/>
    <property type="evidence" value="ECO:0007669"/>
    <property type="project" value="TreeGrafter"/>
</dbReference>
<evidence type="ECO:0000313" key="8">
    <source>
        <dbReference type="Proteomes" id="UP000285112"/>
    </source>
</evidence>
<evidence type="ECO:0000259" key="4">
    <source>
        <dbReference type="Pfam" id="PF00205"/>
    </source>
</evidence>
<dbReference type="Proteomes" id="UP000285112">
    <property type="component" value="Unassembled WGS sequence"/>
</dbReference>
<gene>
    <name evidence="7" type="ORF">D5S19_21545</name>
</gene>
<dbReference type="Gene3D" id="3.40.50.970">
    <property type="match status" value="2"/>
</dbReference>
<keyword evidence="8" id="KW-1185">Reference proteome</keyword>
<dbReference type="PANTHER" id="PTHR18968:SF167">
    <property type="entry name" value="ACETOLACTATE SYNTHASE LARGE SUBUNIT ILVB2-RELATED"/>
    <property type="match status" value="1"/>
</dbReference>
<dbReference type="PANTHER" id="PTHR18968">
    <property type="entry name" value="THIAMINE PYROPHOSPHATE ENZYMES"/>
    <property type="match status" value="1"/>
</dbReference>
<proteinExistence type="inferred from homology"/>
<dbReference type="SUPFAM" id="SSF52467">
    <property type="entry name" value="DHS-like NAD/FAD-binding domain"/>
    <property type="match status" value="1"/>
</dbReference>
<dbReference type="Pfam" id="PF02776">
    <property type="entry name" value="TPP_enzyme_N"/>
    <property type="match status" value="1"/>
</dbReference>
<evidence type="ECO:0000256" key="3">
    <source>
        <dbReference type="RuleBase" id="RU362132"/>
    </source>
</evidence>
<name>A0A419HZU0_9PSEU</name>
<accession>A0A419HZU0</accession>
<dbReference type="GO" id="GO:0030976">
    <property type="term" value="F:thiamine pyrophosphate binding"/>
    <property type="evidence" value="ECO:0007669"/>
    <property type="project" value="InterPro"/>
</dbReference>
<comment type="similarity">
    <text evidence="1 3">Belongs to the TPP enzyme family.</text>
</comment>
<dbReference type="GO" id="GO:0050660">
    <property type="term" value="F:flavin adenine dinucleotide binding"/>
    <property type="evidence" value="ECO:0007669"/>
    <property type="project" value="TreeGrafter"/>
</dbReference>
<dbReference type="InterPro" id="IPR012001">
    <property type="entry name" value="Thiamin_PyroP_enz_TPP-bd_dom"/>
</dbReference>
<protein>
    <submittedName>
        <fullName evidence="7">Thiamine pyrophosphate-binding protein</fullName>
    </submittedName>
</protein>
<dbReference type="AlphaFoldDB" id="A0A419HZU0"/>
<dbReference type="InterPro" id="IPR011766">
    <property type="entry name" value="TPP_enzyme_TPP-bd"/>
</dbReference>
<organism evidence="7 8">
    <name type="scientific">Amycolatopsis panacis</name>
    <dbReference type="NCBI Taxonomy" id="2340917"/>
    <lineage>
        <taxon>Bacteria</taxon>
        <taxon>Bacillati</taxon>
        <taxon>Actinomycetota</taxon>
        <taxon>Actinomycetes</taxon>
        <taxon>Pseudonocardiales</taxon>
        <taxon>Pseudonocardiaceae</taxon>
        <taxon>Amycolatopsis</taxon>
    </lineage>
</organism>
<dbReference type="PROSITE" id="PS00187">
    <property type="entry name" value="TPP_ENZYMES"/>
    <property type="match status" value="1"/>
</dbReference>
<evidence type="ECO:0000259" key="6">
    <source>
        <dbReference type="Pfam" id="PF02776"/>
    </source>
</evidence>
<dbReference type="RefSeq" id="WP_120025177.1">
    <property type="nucleotide sequence ID" value="NZ_QZFV01000100.1"/>
</dbReference>
<dbReference type="InterPro" id="IPR029061">
    <property type="entry name" value="THDP-binding"/>
</dbReference>
<dbReference type="CDD" id="cd00568">
    <property type="entry name" value="TPP_enzymes"/>
    <property type="match status" value="1"/>
</dbReference>
<dbReference type="Pfam" id="PF00205">
    <property type="entry name" value="TPP_enzyme_M"/>
    <property type="match status" value="1"/>
</dbReference>
<dbReference type="GO" id="GO:0000287">
    <property type="term" value="F:magnesium ion binding"/>
    <property type="evidence" value="ECO:0007669"/>
    <property type="project" value="InterPro"/>
</dbReference>
<evidence type="ECO:0000313" key="7">
    <source>
        <dbReference type="EMBL" id="RJQ82690.1"/>
    </source>
</evidence>
<dbReference type="InterPro" id="IPR045229">
    <property type="entry name" value="TPP_enz"/>
</dbReference>
<dbReference type="GO" id="GO:0009099">
    <property type="term" value="P:L-valine biosynthetic process"/>
    <property type="evidence" value="ECO:0007669"/>
    <property type="project" value="TreeGrafter"/>
</dbReference>
<dbReference type="SUPFAM" id="SSF52518">
    <property type="entry name" value="Thiamin diphosphate-binding fold (THDP-binding)"/>
    <property type="match status" value="2"/>
</dbReference>
<feature type="domain" description="Thiamine pyrophosphate enzyme N-terminal TPP-binding" evidence="6">
    <location>
        <begin position="4"/>
        <end position="115"/>
    </location>
</feature>
<dbReference type="Gene3D" id="3.40.50.1220">
    <property type="entry name" value="TPP-binding domain"/>
    <property type="match status" value="1"/>
</dbReference>
<dbReference type="OrthoDB" id="3203527at2"/>
<dbReference type="InterPro" id="IPR029035">
    <property type="entry name" value="DHS-like_NAD/FAD-binding_dom"/>
</dbReference>
<dbReference type="CDD" id="cd07035">
    <property type="entry name" value="TPP_PYR_POX_like"/>
    <property type="match status" value="1"/>
</dbReference>
<sequence length="534" mass="56599">MLFQDAMSAALAEHGIDTIFGLVGDGNLFVMDSFRRLPGTTYVGVANEASAVEAASGYANVTGRLGVATVTHGPALTNTVTPLVDAVKARLPLLLLAGDTRPDDHLHAQNVPQREVVAAAGAGFEPVRAPSTAAVDLATAIQRAYAELRPIVVNMPAHFQWSETEYLRAPSRLVDGKGIRPAEDAVEAALGVIADANRPLVLAGRGAIDPAARAAVLRFAARIGAPVGTTLKARDLFRGEQHNLGIVGTLAHEVAQSTVAAADCVIAFGASLNRYTTVNGSLAEKRRVVQVDDDRRSLGRYVAPDAGVLGDAAWTADAFVRLLDEAEIKATRFASPELAAELARPIEAPDRSDGGYIDIRTALRRVEETVAADRTVVTDSGRFVYHAWPAISVQNPRHFVHTANYGSIGLGMGTAIGAAVGRPDHPTLLVTGDGGFMLGGLNEFSTAVRHRLDLIVLLLNDGSFGAEHIQLVRRDLDPGLSLFDWPDFGPVAEALGGRGHTVRTPAELDAALHRLPDRDRPVLIDVHIDPNLVS</sequence>
<dbReference type="GO" id="GO:0003984">
    <property type="term" value="F:acetolactate synthase activity"/>
    <property type="evidence" value="ECO:0007669"/>
    <property type="project" value="TreeGrafter"/>
</dbReference>
<evidence type="ECO:0000256" key="2">
    <source>
        <dbReference type="ARBA" id="ARBA00023052"/>
    </source>
</evidence>
<dbReference type="InterPro" id="IPR012000">
    <property type="entry name" value="Thiamin_PyroP_enz_cen_dom"/>
</dbReference>
<dbReference type="Pfam" id="PF02775">
    <property type="entry name" value="TPP_enzyme_C"/>
    <property type="match status" value="1"/>
</dbReference>
<feature type="domain" description="Thiamine pyrophosphate enzyme central" evidence="4">
    <location>
        <begin position="186"/>
        <end position="317"/>
    </location>
</feature>
<reference evidence="7 8" key="1">
    <citation type="submission" date="2018-09" db="EMBL/GenBank/DDBJ databases">
        <title>YIM PH 21725 draft genome.</title>
        <authorList>
            <person name="Miao C."/>
        </authorList>
    </citation>
    <scope>NUCLEOTIDE SEQUENCE [LARGE SCALE GENOMIC DNA]</scope>
    <source>
        <strain evidence="8">YIM PH21725</strain>
    </source>
</reference>
<dbReference type="EMBL" id="QZFV01000100">
    <property type="protein sequence ID" value="RJQ82690.1"/>
    <property type="molecule type" value="Genomic_DNA"/>
</dbReference>
<evidence type="ECO:0000256" key="1">
    <source>
        <dbReference type="ARBA" id="ARBA00007812"/>
    </source>
</evidence>
<dbReference type="InterPro" id="IPR000399">
    <property type="entry name" value="TPP-bd_CS"/>
</dbReference>
<feature type="domain" description="Thiamine pyrophosphate enzyme TPP-binding" evidence="5">
    <location>
        <begin position="380"/>
        <end position="526"/>
    </location>
</feature>
<comment type="caution">
    <text evidence="7">The sequence shown here is derived from an EMBL/GenBank/DDBJ whole genome shotgun (WGS) entry which is preliminary data.</text>
</comment>